<feature type="domain" description="Bacterial transcriptional activator" evidence="1">
    <location>
        <begin position="97"/>
        <end position="220"/>
    </location>
</feature>
<dbReference type="PANTHER" id="PTHR35807:SF3">
    <property type="entry name" value="BLL5740 PROTEIN"/>
    <property type="match status" value="1"/>
</dbReference>
<dbReference type="InterPro" id="IPR005158">
    <property type="entry name" value="BTAD"/>
</dbReference>
<reference evidence="2" key="1">
    <citation type="submission" date="2024-06" db="EMBL/GenBank/DDBJ databases">
        <title>Draft Genome Sequence of Deinococcus sonorensis Type Strain KR-87, a Biofilm Producing Representative of the Genus Deinococcus.</title>
        <authorList>
            <person name="Boren L.S."/>
            <person name="Grosso R.A."/>
            <person name="Hugenberg-Cox A.N."/>
            <person name="Hill J.T.E."/>
            <person name="Albert C.M."/>
            <person name="Tuohy J.M."/>
        </authorList>
    </citation>
    <scope>NUCLEOTIDE SEQUENCE</scope>
    <source>
        <strain evidence="2">KR-87</strain>
        <plasmid evidence="2">pDson04</plasmid>
    </source>
</reference>
<dbReference type="InterPro" id="IPR027417">
    <property type="entry name" value="P-loop_NTPase"/>
</dbReference>
<sequence length="673" mass="73477">MPQAHEFWQLTLLGRPQLCRPDGEVVRCEGKVLGMLAYLALEGSSPRSRVAGLLWPDTVESSARNNLVHLLRRMTRTFGAELVLAGETLALNGQLQVDVHGTRGAGELLEGTDWSGLPEFHDWVLAWRTRLDGERAASWRAEAQQLEDAGAYGEALTVTRRVRDLDPLSEEGLRREMRLLYLMGEVSSALQVYEQAVQALRTTLGTEPLPETQQLARDIGRSAVLHPGPGPTPAALPVSVARPPTLVGREKQWAQMEAAWANGQGIVLTGEPGVGKTRLALDFLDAHGGGLRFEGRPGDAGLPYATHARTYRQVLAAYPDLQLEPWIREELSRILPELGGAPAPITSEVQKLRFWQAKTEALGAAVTHGLRAMAFDDVQFMDDASVEAGGFVFANLGWGRPDATYRTIHIFRKGELSPFQSMVLQTMVDAKLVALVEVEPLDASAVEQLVGQLDISPDPKLAAALGQFTGGNPLLLLETARSVHEVQRRTGTLPETLPLPEKASAVIASRLARLSPSALHAARAAAVLESDFDLDIVAQTLGAPLLEMAEAWEELERAQIVRGSRFEHDLVAEAVRRSVPSAVRHLLHRSAARTLGQLGAHPARVARHWREGRDPRQAARWLEQAGQEAVKTFRHREADSYFQQAAGAYEEAGLPEEAQALHHRVAQAQSAPA</sequence>
<evidence type="ECO:0000259" key="1">
    <source>
        <dbReference type="SMART" id="SM01043"/>
    </source>
</evidence>
<dbReference type="AlphaFoldDB" id="A0AAU7U4K5"/>
<dbReference type="SMART" id="SM01043">
    <property type="entry name" value="BTAD"/>
    <property type="match status" value="1"/>
</dbReference>
<gene>
    <name evidence="2" type="ORF">ABOD76_00805</name>
</gene>
<proteinExistence type="predicted"/>
<keyword evidence="2" id="KW-0614">Plasmid</keyword>
<name>A0AAU7U4K5_9DEIO</name>
<evidence type="ECO:0000313" key="2">
    <source>
        <dbReference type="EMBL" id="XBV83295.1"/>
    </source>
</evidence>
<dbReference type="Pfam" id="PF03704">
    <property type="entry name" value="BTAD"/>
    <property type="match status" value="1"/>
</dbReference>
<dbReference type="Gene3D" id="1.25.40.10">
    <property type="entry name" value="Tetratricopeptide repeat domain"/>
    <property type="match status" value="1"/>
</dbReference>
<accession>A0AAU7U4K5</accession>
<dbReference type="InterPro" id="IPR011990">
    <property type="entry name" value="TPR-like_helical_dom_sf"/>
</dbReference>
<dbReference type="SUPFAM" id="SSF48452">
    <property type="entry name" value="TPR-like"/>
    <property type="match status" value="1"/>
</dbReference>
<organism evidence="2">
    <name type="scientific">Deinococcus sonorensis KR-87</name>
    <dbReference type="NCBI Taxonomy" id="694439"/>
    <lineage>
        <taxon>Bacteria</taxon>
        <taxon>Thermotogati</taxon>
        <taxon>Deinococcota</taxon>
        <taxon>Deinococci</taxon>
        <taxon>Deinococcales</taxon>
        <taxon>Deinococcaceae</taxon>
        <taxon>Deinococcus</taxon>
    </lineage>
</organism>
<dbReference type="PANTHER" id="PTHR35807">
    <property type="entry name" value="TRANSCRIPTIONAL REGULATOR REDD-RELATED"/>
    <property type="match status" value="1"/>
</dbReference>
<dbReference type="SUPFAM" id="SSF52540">
    <property type="entry name" value="P-loop containing nucleoside triphosphate hydrolases"/>
    <property type="match status" value="1"/>
</dbReference>
<dbReference type="Pfam" id="PF13191">
    <property type="entry name" value="AAA_16"/>
    <property type="match status" value="1"/>
</dbReference>
<protein>
    <submittedName>
        <fullName evidence="2">BTAD domain-containing putative transcriptional regulator</fullName>
    </submittedName>
</protein>
<dbReference type="RefSeq" id="WP_350240690.1">
    <property type="nucleotide sequence ID" value="NZ_CP158296.1"/>
</dbReference>
<dbReference type="EMBL" id="CP158296">
    <property type="protein sequence ID" value="XBV83295.1"/>
    <property type="molecule type" value="Genomic_DNA"/>
</dbReference>
<dbReference type="InterPro" id="IPR051677">
    <property type="entry name" value="AfsR-DnrI-RedD_regulator"/>
</dbReference>
<geneLocation type="plasmid" evidence="2">
    <name>pDson04</name>
</geneLocation>
<dbReference type="InterPro" id="IPR041664">
    <property type="entry name" value="AAA_16"/>
</dbReference>
<dbReference type="Gene3D" id="3.40.50.300">
    <property type="entry name" value="P-loop containing nucleotide triphosphate hydrolases"/>
    <property type="match status" value="1"/>
</dbReference>
<dbReference type="KEGG" id="dsc:ABOD76_00805"/>